<sequence length="444" mass="50956">GIRADPAGRRGRRRGDRPGNPLDHRQPHRRDLRDGDHRGHRPGDGLPRDQGQRGRLRPHDLRPRLQEHRLDALEDRLHRRRGRHPRVPRLLDRAALRALELPRDRLSDRQRRAAVEGRVRAVGARDHPPHVRPRERQEADGGLPLRRPPDGDAPVHRRSALDLLPRREQHHRRARAAHGGGPADREDADARRLRLSAQPRASVLLSRQRPELSRELPLDAVQDGRVEVRARPEARARARRALHPPRRPRAERLDRRGAQRRLDAGGSLLGDRRRGLGALRTAPRRGQRAGPPHARPHRHDRQHPRLPRGREEPRGAADGLRPPRLQELRPPRADHQAPRRRGPRGHRQEPEARDRRRARETRARRRVLHRAQAVSERRLLLGPDLRGARDADRHVHGDLRHPADLGVGRAVARARQGRRAGDRAAAADLRRVPRAGVRRDRRAV</sequence>
<evidence type="ECO:0000313" key="2">
    <source>
        <dbReference type="EMBL" id="CAA9523387.1"/>
    </source>
</evidence>
<keyword evidence="2" id="KW-0808">Transferase</keyword>
<dbReference type="AlphaFoldDB" id="A0A6J4TGQ6"/>
<feature type="compositionally biased region" description="Basic residues" evidence="1">
    <location>
        <begin position="355"/>
        <end position="364"/>
    </location>
</feature>
<keyword evidence="2" id="KW-0012">Acyltransferase</keyword>
<proteinExistence type="predicted"/>
<feature type="compositionally biased region" description="Basic and acidic residues" evidence="1">
    <location>
        <begin position="22"/>
        <end position="70"/>
    </location>
</feature>
<gene>
    <name evidence="2" type="ORF">AVDCRST_MAG45-2648</name>
</gene>
<feature type="compositionally biased region" description="Basic residues" evidence="1">
    <location>
        <begin position="294"/>
        <end position="307"/>
    </location>
</feature>
<name>A0A6J4TGQ6_9ACTN</name>
<dbReference type="GO" id="GO:0036440">
    <property type="term" value="F:citrate synthase activity"/>
    <property type="evidence" value="ECO:0007669"/>
    <property type="project" value="UniProtKB-EC"/>
</dbReference>
<feature type="region of interest" description="Disordered" evidence="1">
    <location>
        <begin position="229"/>
        <end position="364"/>
    </location>
</feature>
<feature type="compositionally biased region" description="Basic and acidic residues" evidence="1">
    <location>
        <begin position="248"/>
        <end position="263"/>
    </location>
</feature>
<evidence type="ECO:0000256" key="1">
    <source>
        <dbReference type="SAM" id="MobiDB-lite"/>
    </source>
</evidence>
<protein>
    <submittedName>
        <fullName evidence="2">Citrate synthase (Si)</fullName>
        <ecNumber evidence="2">2.3.3.1</ecNumber>
    </submittedName>
</protein>
<accession>A0A6J4TGQ6</accession>
<dbReference type="EC" id="2.3.3.1" evidence="2"/>
<feature type="compositionally biased region" description="Basic and acidic residues" evidence="1">
    <location>
        <begin position="108"/>
        <end position="139"/>
    </location>
</feature>
<dbReference type="EMBL" id="CADCVU010000228">
    <property type="protein sequence ID" value="CAA9523387.1"/>
    <property type="molecule type" value="Genomic_DNA"/>
</dbReference>
<organism evidence="2">
    <name type="scientific">uncultured Solirubrobacterales bacterium</name>
    <dbReference type="NCBI Taxonomy" id="768556"/>
    <lineage>
        <taxon>Bacteria</taxon>
        <taxon>Bacillati</taxon>
        <taxon>Actinomycetota</taxon>
        <taxon>Thermoleophilia</taxon>
        <taxon>Solirubrobacterales</taxon>
        <taxon>environmental samples</taxon>
    </lineage>
</organism>
<feature type="non-terminal residue" evidence="2">
    <location>
        <position position="444"/>
    </location>
</feature>
<feature type="compositionally biased region" description="Basic residues" evidence="1">
    <location>
        <begin position="237"/>
        <end position="247"/>
    </location>
</feature>
<feature type="compositionally biased region" description="Basic and acidic residues" evidence="1">
    <location>
        <begin position="324"/>
        <end position="337"/>
    </location>
</feature>
<reference evidence="2" key="1">
    <citation type="submission" date="2020-02" db="EMBL/GenBank/DDBJ databases">
        <authorList>
            <person name="Meier V. D."/>
        </authorList>
    </citation>
    <scope>NUCLEOTIDE SEQUENCE</scope>
    <source>
        <strain evidence="2">AVDCRST_MAG45</strain>
    </source>
</reference>
<feature type="non-terminal residue" evidence="2">
    <location>
        <position position="1"/>
    </location>
</feature>
<feature type="region of interest" description="Disordered" evidence="1">
    <location>
        <begin position="108"/>
        <end position="188"/>
    </location>
</feature>
<feature type="region of interest" description="Disordered" evidence="1">
    <location>
        <begin position="1"/>
        <end position="70"/>
    </location>
</feature>